<proteinExistence type="predicted"/>
<gene>
    <name evidence="2" type="ORF">LSAT_V11C400199690</name>
</gene>
<dbReference type="PANTHER" id="PTHR33781">
    <property type="entry name" value="PROTEIN PHYTOCHROME KINASE SUBSTRATE 1-RELATED"/>
    <property type="match status" value="1"/>
</dbReference>
<keyword evidence="3" id="KW-1185">Reference proteome</keyword>
<dbReference type="GO" id="GO:0009638">
    <property type="term" value="P:phototropism"/>
    <property type="evidence" value="ECO:0007669"/>
    <property type="project" value="InterPro"/>
</dbReference>
<dbReference type="OrthoDB" id="760005at2759"/>
<dbReference type="EMBL" id="NBSK02000004">
    <property type="protein sequence ID" value="KAJ0210746.1"/>
    <property type="molecule type" value="Genomic_DNA"/>
</dbReference>
<dbReference type="InterPro" id="IPR039615">
    <property type="entry name" value="PKS"/>
</dbReference>
<sequence length="304" mass="33753">MGTQDNLQDLRVASFSCYLKPIEGVVNMFDTEEKFSDMAVLDLHRLNPNIFTARTPSIASEASSWSNNQTALLQRSTSQGKLNGRAFGKRWFHGPCSTRKAVYVQQSIKQGDQFAFPVLNPSMEIFRPEQKQEKLDELPRMSLEVFGSGTIINKGDIARNLVRKMSILTWDAIPKSKENVICDDMASEASSDLFEIENLSKSGWQPSDHSCVMSPSTQYAPSEASIEWSVVTASAAELSSVYSGYDGKHTIYNTASNNRPSAKTKIEPPKKPQKTLANGLLGCKSNKSVQVAEPVYRTMDKTKH</sequence>
<accession>A0A9R1VU51</accession>
<dbReference type="Proteomes" id="UP000235145">
    <property type="component" value="Unassembled WGS sequence"/>
</dbReference>
<evidence type="ECO:0000313" key="2">
    <source>
        <dbReference type="EMBL" id="KAJ0210746.1"/>
    </source>
</evidence>
<evidence type="ECO:0000313" key="3">
    <source>
        <dbReference type="Proteomes" id="UP000235145"/>
    </source>
</evidence>
<dbReference type="Gramene" id="rna-gnl|WGS:NBSK|LSAT_4X108360_mrna">
    <property type="protein sequence ID" value="cds-PLY68737.1"/>
    <property type="gene ID" value="gene-LSAT_4X108360"/>
</dbReference>
<comment type="caution">
    <text evidence="2">The sequence shown here is derived from an EMBL/GenBank/DDBJ whole genome shotgun (WGS) entry which is preliminary data.</text>
</comment>
<feature type="region of interest" description="Disordered" evidence="1">
    <location>
        <begin position="257"/>
        <end position="279"/>
    </location>
</feature>
<reference evidence="2 3" key="1">
    <citation type="journal article" date="2017" name="Nat. Commun.">
        <title>Genome assembly with in vitro proximity ligation data and whole-genome triplication in lettuce.</title>
        <authorList>
            <person name="Reyes-Chin-Wo S."/>
            <person name="Wang Z."/>
            <person name="Yang X."/>
            <person name="Kozik A."/>
            <person name="Arikit S."/>
            <person name="Song C."/>
            <person name="Xia L."/>
            <person name="Froenicke L."/>
            <person name="Lavelle D.O."/>
            <person name="Truco M.J."/>
            <person name="Xia R."/>
            <person name="Zhu S."/>
            <person name="Xu C."/>
            <person name="Xu H."/>
            <person name="Xu X."/>
            <person name="Cox K."/>
            <person name="Korf I."/>
            <person name="Meyers B.C."/>
            <person name="Michelmore R.W."/>
        </authorList>
    </citation>
    <scope>NUCLEOTIDE SEQUENCE [LARGE SCALE GENOMIC DNA]</scope>
    <source>
        <strain evidence="3">cv. Salinas</strain>
        <tissue evidence="2">Seedlings</tissue>
    </source>
</reference>
<name>A0A9R1VU51_LACSA</name>
<protein>
    <recommendedName>
        <fullName evidence="4">Protein PHYTOCHROME KINASE SUBSTRATE 3-like</fullName>
    </recommendedName>
</protein>
<evidence type="ECO:0008006" key="4">
    <source>
        <dbReference type="Google" id="ProtNLM"/>
    </source>
</evidence>
<evidence type="ECO:0000256" key="1">
    <source>
        <dbReference type="SAM" id="MobiDB-lite"/>
    </source>
</evidence>
<dbReference type="AlphaFoldDB" id="A0A9R1VU51"/>
<organism evidence="2 3">
    <name type="scientific">Lactuca sativa</name>
    <name type="common">Garden lettuce</name>
    <dbReference type="NCBI Taxonomy" id="4236"/>
    <lineage>
        <taxon>Eukaryota</taxon>
        <taxon>Viridiplantae</taxon>
        <taxon>Streptophyta</taxon>
        <taxon>Embryophyta</taxon>
        <taxon>Tracheophyta</taxon>
        <taxon>Spermatophyta</taxon>
        <taxon>Magnoliopsida</taxon>
        <taxon>eudicotyledons</taxon>
        <taxon>Gunneridae</taxon>
        <taxon>Pentapetalae</taxon>
        <taxon>asterids</taxon>
        <taxon>campanulids</taxon>
        <taxon>Asterales</taxon>
        <taxon>Asteraceae</taxon>
        <taxon>Cichorioideae</taxon>
        <taxon>Cichorieae</taxon>
        <taxon>Lactucinae</taxon>
        <taxon>Lactuca</taxon>
    </lineage>
</organism>
<dbReference type="PANTHER" id="PTHR33781:SF3">
    <property type="entry name" value="PROTEIN PHYTOCHROME KINASE SUBSTRATE 3"/>
    <property type="match status" value="1"/>
</dbReference>